<evidence type="ECO:0000256" key="8">
    <source>
        <dbReference type="ARBA" id="ARBA00023288"/>
    </source>
</evidence>
<evidence type="ECO:0000313" key="12">
    <source>
        <dbReference type="Proteomes" id="UP000028545"/>
    </source>
</evidence>
<reference evidence="11 12" key="1">
    <citation type="journal article" date="2014" name="Genome Announc.">
        <title>Draft genome sequence of the pathogenic fungus Scedosporium apiospermum.</title>
        <authorList>
            <person name="Vandeputte P."/>
            <person name="Ghamrawi S."/>
            <person name="Rechenmann M."/>
            <person name="Iltis A."/>
            <person name="Giraud S."/>
            <person name="Fleury M."/>
            <person name="Thornton C."/>
            <person name="Delhaes L."/>
            <person name="Meyer W."/>
            <person name="Papon N."/>
            <person name="Bouchara J.P."/>
        </authorList>
    </citation>
    <scope>NUCLEOTIDE SEQUENCE [LARGE SCALE GENOMIC DNA]</scope>
    <source>
        <strain evidence="11 12">IHEM 14462</strain>
    </source>
</reference>
<dbReference type="GO" id="GO:0003924">
    <property type="term" value="F:GTPase activity"/>
    <property type="evidence" value="ECO:0007669"/>
    <property type="project" value="InterPro"/>
</dbReference>
<dbReference type="OMA" id="RFNWDEL"/>
<evidence type="ECO:0000256" key="9">
    <source>
        <dbReference type="PIRSR" id="PIRSR601019-1"/>
    </source>
</evidence>
<dbReference type="PROSITE" id="PS51882">
    <property type="entry name" value="G_ALPHA"/>
    <property type="match status" value="1"/>
</dbReference>
<keyword evidence="8" id="KW-0449">Lipoprotein</keyword>
<dbReference type="EMBL" id="JOWA01000104">
    <property type="protein sequence ID" value="KEZ41957.1"/>
    <property type="molecule type" value="Genomic_DNA"/>
</dbReference>
<feature type="binding site" evidence="9">
    <location>
        <begin position="483"/>
        <end position="486"/>
    </location>
    <ligand>
        <name>GTP</name>
        <dbReference type="ChEBI" id="CHEBI:37565"/>
    </ligand>
</feature>
<proteinExistence type="predicted"/>
<dbReference type="GO" id="GO:0001664">
    <property type="term" value="F:G protein-coupled receptor binding"/>
    <property type="evidence" value="ECO:0007669"/>
    <property type="project" value="TreeGrafter"/>
</dbReference>
<evidence type="ECO:0008006" key="13">
    <source>
        <dbReference type="Google" id="ProtNLM"/>
    </source>
</evidence>
<dbReference type="GO" id="GO:0046872">
    <property type="term" value="F:metal ion binding"/>
    <property type="evidence" value="ECO:0007669"/>
    <property type="project" value="UniProtKB-KW"/>
</dbReference>
<dbReference type="GO" id="GO:0031683">
    <property type="term" value="F:G-protein beta/gamma-subunit complex binding"/>
    <property type="evidence" value="ECO:0007669"/>
    <property type="project" value="InterPro"/>
</dbReference>
<evidence type="ECO:0000256" key="4">
    <source>
        <dbReference type="ARBA" id="ARBA00022842"/>
    </source>
</evidence>
<keyword evidence="2 10" id="KW-0479">Metal-binding</keyword>
<comment type="caution">
    <text evidence="11">The sequence shown here is derived from an EMBL/GenBank/DDBJ whole genome shotgun (WGS) entry which is preliminary data.</text>
</comment>
<sequence>MADPISILGTAGAVANIIDVLGKSIRTIAELRNQWQDADLTVVVLESQLAALNAALGKINDWAESSFDSPHHQLAMDLDRCVACCRFLIHKIDVEISRLTMDANDRLDIGSKFPNSGIDSSPDRLQYKRYLEEPQTRKAFKKMEDDTASLVVHRDVDSLMTSNTAMSISSSKRSIIFEFDSELFISKIYQRWIRGSVKKSLQVQQGDTASNDVATNLRENTSSWRPLPISTPRIVNSSTEELKQSRLIDRYLKEDMKRLRGEYEILLAGDASRHEVAKQMEIALGKQYSTEELHDCRPMVLKSAFTLAKSTLATMRKFGVSESDDIWQAVKFIEDYTLDPVCPELDPGTSSIVCPFVPYMTNTAYDHSFFDEIDRIASPDYVPNEMDVLQSRARTTGVNETRLQMGELRISMFDIGEQRSHRNKWLHYVDSVSAMIFVVDLDTYDQVSLEESSQTRMMESLLLFESAVNSIWFRGAGIILFLNKVDILRQKLDRSPLENYFPDYSGGDDLGEAAMRVLGAGFMSSGQPGLQLTELGNTAF</sequence>
<evidence type="ECO:0000256" key="6">
    <source>
        <dbReference type="ARBA" id="ARBA00023139"/>
    </source>
</evidence>
<evidence type="ECO:0000256" key="1">
    <source>
        <dbReference type="ARBA" id="ARBA00022707"/>
    </source>
</evidence>
<dbReference type="SMART" id="SM00275">
    <property type="entry name" value="G_alpha"/>
    <property type="match status" value="1"/>
</dbReference>
<keyword evidence="5 9" id="KW-0342">GTP-binding</keyword>
<keyword evidence="4 10" id="KW-0460">Magnesium</keyword>
<dbReference type="GeneID" id="27725601"/>
<dbReference type="Gene3D" id="1.10.400.10">
    <property type="entry name" value="GI Alpha 1, domain 2-like"/>
    <property type="match status" value="1"/>
</dbReference>
<evidence type="ECO:0000256" key="7">
    <source>
        <dbReference type="ARBA" id="ARBA00023224"/>
    </source>
</evidence>
<keyword evidence="7" id="KW-0807">Transducer</keyword>
<organism evidence="11 12">
    <name type="scientific">Pseudallescheria apiosperma</name>
    <name type="common">Scedosporium apiospermum</name>
    <dbReference type="NCBI Taxonomy" id="563466"/>
    <lineage>
        <taxon>Eukaryota</taxon>
        <taxon>Fungi</taxon>
        <taxon>Dikarya</taxon>
        <taxon>Ascomycota</taxon>
        <taxon>Pezizomycotina</taxon>
        <taxon>Sordariomycetes</taxon>
        <taxon>Hypocreomycetidae</taxon>
        <taxon>Microascales</taxon>
        <taxon>Microascaceae</taxon>
        <taxon>Scedosporium</taxon>
    </lineage>
</organism>
<keyword evidence="1" id="KW-0519">Myristate</keyword>
<dbReference type="HOGENOM" id="CLU_033657_0_0_1"/>
<keyword evidence="6" id="KW-0564">Palmitate</keyword>
<dbReference type="Gene3D" id="3.40.50.300">
    <property type="entry name" value="P-loop containing nucleotide triphosphate hydrolases"/>
    <property type="match status" value="1"/>
</dbReference>
<dbReference type="VEuPathDB" id="FungiDB:SAPIO_CDS6529"/>
<keyword evidence="3 9" id="KW-0547">Nucleotide-binding</keyword>
<dbReference type="SUPFAM" id="SSF47895">
    <property type="entry name" value="Transducin (alpha subunit), insertion domain"/>
    <property type="match status" value="1"/>
</dbReference>
<dbReference type="KEGG" id="sapo:SAPIO_CDS6529"/>
<dbReference type="InterPro" id="IPR001019">
    <property type="entry name" value="Gprotein_alpha_su"/>
</dbReference>
<protein>
    <recommendedName>
        <fullName evidence="13">Guanine nucleotide-binding protein alpha-3 subunit</fullName>
    </recommendedName>
</protein>
<dbReference type="InterPro" id="IPR011025">
    <property type="entry name" value="GproteinA_insert"/>
</dbReference>
<feature type="binding site" evidence="9">
    <location>
        <begin position="414"/>
        <end position="418"/>
    </location>
    <ligand>
        <name>GTP</name>
        <dbReference type="ChEBI" id="CHEBI:37565"/>
    </ligand>
</feature>
<dbReference type="AlphaFoldDB" id="A0A084G3P5"/>
<dbReference type="RefSeq" id="XP_016641756.1">
    <property type="nucleotide sequence ID" value="XM_016788603.1"/>
</dbReference>
<dbReference type="CDD" id="cd00066">
    <property type="entry name" value="G-alpha"/>
    <property type="match status" value="1"/>
</dbReference>
<dbReference type="GO" id="GO:0005525">
    <property type="term" value="F:GTP binding"/>
    <property type="evidence" value="ECO:0007669"/>
    <property type="project" value="UniProtKB-KW"/>
</dbReference>
<gene>
    <name evidence="11" type="ORF">SAPIO_CDS6529</name>
</gene>
<dbReference type="OrthoDB" id="5817230at2759"/>
<dbReference type="PANTHER" id="PTHR10218:SF369">
    <property type="entry name" value="GUANINE NUCLEOTIDE-BINDING PROTEIN ALPHA-2 SUBUNIT"/>
    <property type="match status" value="1"/>
</dbReference>
<dbReference type="GO" id="GO:0007189">
    <property type="term" value="P:adenylate cyclase-activating G protein-coupled receptor signaling pathway"/>
    <property type="evidence" value="ECO:0007669"/>
    <property type="project" value="TreeGrafter"/>
</dbReference>
<dbReference type="Pfam" id="PF00503">
    <property type="entry name" value="G-alpha"/>
    <property type="match status" value="1"/>
</dbReference>
<evidence type="ECO:0000256" key="2">
    <source>
        <dbReference type="ARBA" id="ARBA00022723"/>
    </source>
</evidence>
<dbReference type="FunFam" id="3.40.50.300:FF:003800">
    <property type="entry name" value="Guanine nucleotide-binding protein G(k) subunit alpha"/>
    <property type="match status" value="1"/>
</dbReference>
<evidence type="ECO:0000256" key="5">
    <source>
        <dbReference type="ARBA" id="ARBA00023134"/>
    </source>
</evidence>
<dbReference type="GO" id="GO:0005737">
    <property type="term" value="C:cytoplasm"/>
    <property type="evidence" value="ECO:0007669"/>
    <property type="project" value="TreeGrafter"/>
</dbReference>
<accession>A0A084G3P5</accession>
<evidence type="ECO:0000313" key="11">
    <source>
        <dbReference type="EMBL" id="KEZ41957.1"/>
    </source>
</evidence>
<dbReference type="Proteomes" id="UP000028545">
    <property type="component" value="Unassembled WGS sequence"/>
</dbReference>
<evidence type="ECO:0000256" key="3">
    <source>
        <dbReference type="ARBA" id="ARBA00022741"/>
    </source>
</evidence>
<evidence type="ECO:0000256" key="10">
    <source>
        <dbReference type="PIRSR" id="PIRSR601019-2"/>
    </source>
</evidence>
<name>A0A084G3P5_PSEDA</name>
<dbReference type="InterPro" id="IPR027417">
    <property type="entry name" value="P-loop_NTPase"/>
</dbReference>
<keyword evidence="12" id="KW-1185">Reference proteome</keyword>
<dbReference type="SUPFAM" id="SSF52540">
    <property type="entry name" value="P-loop containing nucleoside triphosphate hydrolases"/>
    <property type="match status" value="1"/>
</dbReference>
<dbReference type="PANTHER" id="PTHR10218">
    <property type="entry name" value="GTP-BINDING PROTEIN ALPHA SUBUNIT"/>
    <property type="match status" value="1"/>
</dbReference>
<dbReference type="GO" id="GO:0005834">
    <property type="term" value="C:heterotrimeric G-protein complex"/>
    <property type="evidence" value="ECO:0007669"/>
    <property type="project" value="TreeGrafter"/>
</dbReference>
<feature type="binding site" evidence="10">
    <location>
        <position position="395"/>
    </location>
    <ligand>
        <name>Mg(2+)</name>
        <dbReference type="ChEBI" id="CHEBI:18420"/>
    </ligand>
</feature>
<feature type="binding site" evidence="9">
    <location>
        <begin position="389"/>
        <end position="395"/>
    </location>
    <ligand>
        <name>GTP</name>
        <dbReference type="ChEBI" id="CHEBI:37565"/>
    </ligand>
</feature>